<dbReference type="InterPro" id="IPR005829">
    <property type="entry name" value="Sugar_transporter_CS"/>
</dbReference>
<comment type="subcellular location">
    <subcellularLocation>
        <location evidence="1">Membrane</location>
        <topology evidence="1">Multi-pass membrane protein</topology>
    </subcellularLocation>
</comment>
<name>J6F6C9_TRIAS</name>
<organism evidence="8 9">
    <name type="scientific">Trichosporon asahii var. asahii (strain ATCC 90039 / CBS 2479 / JCM 2466 / KCTC 7840 / NBRC 103889/ NCYC 2677 / UAMH 7654)</name>
    <name type="common">Yeast</name>
    <dbReference type="NCBI Taxonomy" id="1186058"/>
    <lineage>
        <taxon>Eukaryota</taxon>
        <taxon>Fungi</taxon>
        <taxon>Dikarya</taxon>
        <taxon>Basidiomycota</taxon>
        <taxon>Agaricomycotina</taxon>
        <taxon>Tremellomycetes</taxon>
        <taxon>Trichosporonales</taxon>
        <taxon>Trichosporonaceae</taxon>
        <taxon>Trichosporon</taxon>
    </lineage>
</organism>
<feature type="transmembrane region" description="Helical" evidence="6">
    <location>
        <begin position="165"/>
        <end position="188"/>
    </location>
</feature>
<evidence type="ECO:0000256" key="2">
    <source>
        <dbReference type="ARBA" id="ARBA00010992"/>
    </source>
</evidence>
<dbReference type="PANTHER" id="PTHR48022">
    <property type="entry name" value="PLASTIDIC GLUCOSE TRANSPORTER 4"/>
    <property type="match status" value="1"/>
</dbReference>
<evidence type="ECO:0000256" key="5">
    <source>
        <dbReference type="ARBA" id="ARBA00023136"/>
    </source>
</evidence>
<dbReference type="SUPFAM" id="SSF103473">
    <property type="entry name" value="MFS general substrate transporter"/>
    <property type="match status" value="1"/>
</dbReference>
<dbReference type="RefSeq" id="XP_014181605.1">
    <property type="nucleotide sequence ID" value="XM_014326130.1"/>
</dbReference>
<dbReference type="InterPro" id="IPR005828">
    <property type="entry name" value="MFS_sugar_transport-like"/>
</dbReference>
<comment type="caution">
    <text evidence="8">The sequence shown here is derived from an EMBL/GenBank/DDBJ whole genome shotgun (WGS) entry which is preliminary data.</text>
</comment>
<evidence type="ECO:0000256" key="6">
    <source>
        <dbReference type="SAM" id="Phobius"/>
    </source>
</evidence>
<dbReference type="EMBL" id="ALBS01000084">
    <property type="protein sequence ID" value="EJT50882.1"/>
    <property type="molecule type" value="Genomic_DNA"/>
</dbReference>
<accession>J6F6C9</accession>
<comment type="similarity">
    <text evidence="2">Belongs to the major facilitator superfamily. Sugar transporter (TC 2.A.1.1) family.</text>
</comment>
<evidence type="ECO:0000256" key="1">
    <source>
        <dbReference type="ARBA" id="ARBA00004141"/>
    </source>
</evidence>
<dbReference type="VEuPathDB" id="FungiDB:A1Q1_07944"/>
<dbReference type="GeneID" id="25991456"/>
<dbReference type="GO" id="GO:0016020">
    <property type="term" value="C:membrane"/>
    <property type="evidence" value="ECO:0007669"/>
    <property type="project" value="UniProtKB-SubCell"/>
</dbReference>
<gene>
    <name evidence="8" type="ORF">A1Q1_07944</name>
</gene>
<evidence type="ECO:0000313" key="8">
    <source>
        <dbReference type="EMBL" id="EJT50882.1"/>
    </source>
</evidence>
<dbReference type="InterPro" id="IPR050360">
    <property type="entry name" value="MFS_Sugar_Transporters"/>
</dbReference>
<keyword evidence="5 6" id="KW-0472">Membrane</keyword>
<dbReference type="GO" id="GO:0005351">
    <property type="term" value="F:carbohydrate:proton symporter activity"/>
    <property type="evidence" value="ECO:0007669"/>
    <property type="project" value="TreeGrafter"/>
</dbReference>
<feature type="transmembrane region" description="Helical" evidence="6">
    <location>
        <begin position="107"/>
        <end position="129"/>
    </location>
</feature>
<dbReference type="PROSITE" id="PS50850">
    <property type="entry name" value="MFS"/>
    <property type="match status" value="1"/>
</dbReference>
<dbReference type="Pfam" id="PF00083">
    <property type="entry name" value="Sugar_tr"/>
    <property type="match status" value="1"/>
</dbReference>
<keyword evidence="4 6" id="KW-1133">Transmembrane helix</keyword>
<keyword evidence="3 6" id="KW-0812">Transmembrane</keyword>
<dbReference type="AlphaFoldDB" id="J6F6C9"/>
<proteinExistence type="inferred from homology"/>
<sequence length="194" mass="20437">MTDGTKPLKSGIGHLKNNAHPLWWRDPGLRKLTIGILVGFCGSVQTGYDGALIAGLLANPLFWIALGAPTTAKLGLIVASQTIGSLPGLIPAAILADRLGRRRAMAIGYLILIAGAMTLGFAGIQGPWYIFGGRIIVGFGSVFTTIAGAPYTAEIAHPRNRPETTALIQTCFYVGSILAAWVAFEILIPKLVNS</sequence>
<dbReference type="PROSITE" id="PS00216">
    <property type="entry name" value="SUGAR_TRANSPORT_1"/>
    <property type="match status" value="1"/>
</dbReference>
<dbReference type="OrthoDB" id="2544694at2759"/>
<evidence type="ECO:0000259" key="7">
    <source>
        <dbReference type="PROSITE" id="PS50850"/>
    </source>
</evidence>
<dbReference type="PANTHER" id="PTHR48022:SF52">
    <property type="entry name" value="SUGAR TRANSPORTER, PUTATIVE-RELATED"/>
    <property type="match status" value="1"/>
</dbReference>
<feature type="transmembrane region" description="Helical" evidence="6">
    <location>
        <begin position="74"/>
        <end position="95"/>
    </location>
</feature>
<dbReference type="Proteomes" id="UP000002748">
    <property type="component" value="Unassembled WGS sequence"/>
</dbReference>
<protein>
    <submittedName>
        <fullName evidence="8">Hexose transport-related protein</fullName>
    </submittedName>
</protein>
<dbReference type="InterPro" id="IPR036259">
    <property type="entry name" value="MFS_trans_sf"/>
</dbReference>
<evidence type="ECO:0000256" key="3">
    <source>
        <dbReference type="ARBA" id="ARBA00022692"/>
    </source>
</evidence>
<feature type="transmembrane region" description="Helical" evidence="6">
    <location>
        <begin position="135"/>
        <end position="153"/>
    </location>
</feature>
<dbReference type="Gene3D" id="1.20.1250.20">
    <property type="entry name" value="MFS general substrate transporter like domains"/>
    <property type="match status" value="1"/>
</dbReference>
<evidence type="ECO:0000256" key="4">
    <source>
        <dbReference type="ARBA" id="ARBA00022989"/>
    </source>
</evidence>
<dbReference type="KEGG" id="tasa:A1Q1_07944"/>
<feature type="transmembrane region" description="Helical" evidence="6">
    <location>
        <begin position="32"/>
        <end position="54"/>
    </location>
</feature>
<dbReference type="InterPro" id="IPR020846">
    <property type="entry name" value="MFS_dom"/>
</dbReference>
<feature type="domain" description="Major facilitator superfamily (MFS) profile" evidence="7">
    <location>
        <begin position="35"/>
        <end position="194"/>
    </location>
</feature>
<evidence type="ECO:0000313" key="9">
    <source>
        <dbReference type="Proteomes" id="UP000002748"/>
    </source>
</evidence>
<dbReference type="HOGENOM" id="CLU_1403348_0_0_1"/>
<reference evidence="8 9" key="1">
    <citation type="journal article" date="2012" name="Eukaryot. Cell">
        <title>Draft genome sequence of CBS 2479, the standard type strain of Trichosporon asahii.</title>
        <authorList>
            <person name="Yang R.Y."/>
            <person name="Li H.T."/>
            <person name="Zhu H."/>
            <person name="Zhou G.P."/>
            <person name="Wang M."/>
            <person name="Wang L."/>
        </authorList>
    </citation>
    <scope>NUCLEOTIDE SEQUENCE [LARGE SCALE GENOMIC DNA]</scope>
    <source>
        <strain evidence="9">ATCC 90039 / CBS 2479 / JCM 2466 / KCTC 7840 / NCYC 2677 / UAMH 7654</strain>
    </source>
</reference>